<dbReference type="InterPro" id="IPR018490">
    <property type="entry name" value="cNMP-bd_dom_sf"/>
</dbReference>
<dbReference type="RefSeq" id="WP_249295064.1">
    <property type="nucleotide sequence ID" value="NZ_JACRSV010000002.1"/>
</dbReference>
<dbReference type="PROSITE" id="PS51063">
    <property type="entry name" value="HTH_CRP_2"/>
    <property type="match status" value="1"/>
</dbReference>
<dbReference type="Gene3D" id="1.10.10.10">
    <property type="entry name" value="Winged helix-like DNA-binding domain superfamily/Winged helix DNA-binding domain"/>
    <property type="match status" value="1"/>
</dbReference>
<dbReference type="CDD" id="cd00038">
    <property type="entry name" value="CAP_ED"/>
    <property type="match status" value="1"/>
</dbReference>
<dbReference type="GO" id="GO:0005829">
    <property type="term" value="C:cytosol"/>
    <property type="evidence" value="ECO:0007669"/>
    <property type="project" value="TreeGrafter"/>
</dbReference>
<dbReference type="InterPro" id="IPR036390">
    <property type="entry name" value="WH_DNA-bd_sf"/>
</dbReference>
<evidence type="ECO:0000256" key="2">
    <source>
        <dbReference type="ARBA" id="ARBA00023125"/>
    </source>
</evidence>
<gene>
    <name evidence="5" type="ORF">H8710_08515</name>
</gene>
<dbReference type="SUPFAM" id="SSF51206">
    <property type="entry name" value="cAMP-binding domain-like"/>
    <property type="match status" value="1"/>
</dbReference>
<dbReference type="Proteomes" id="UP000610760">
    <property type="component" value="Unassembled WGS sequence"/>
</dbReference>
<dbReference type="GO" id="GO:0003700">
    <property type="term" value="F:DNA-binding transcription factor activity"/>
    <property type="evidence" value="ECO:0007669"/>
    <property type="project" value="TreeGrafter"/>
</dbReference>
<proteinExistence type="predicted"/>
<dbReference type="EMBL" id="JACRSV010000002">
    <property type="protein sequence ID" value="MBC8560108.1"/>
    <property type="molecule type" value="Genomic_DNA"/>
</dbReference>
<dbReference type="Gene3D" id="2.60.120.10">
    <property type="entry name" value="Jelly Rolls"/>
    <property type="match status" value="1"/>
</dbReference>
<sequence>MSIETYLPFWQKLTPTQRETLSRAATTHRVQRGTIVHNGSEDCVGLLLIVSGQLRAFILSDEGKEITLYRLLSRDICLFSASCMLNSIQFDISIEAEQDTTFYKIPTKVYHHLMQESAPVANYTNELISARFSDVMWLMDQILYKRLDSRLAAFLLEESALTGATELKITHDAIARHLGSAREVVTRMLKYLHSEGAVTLSRGSITIADEKKLRGLAQESLR</sequence>
<protein>
    <submittedName>
        <fullName evidence="5">Crp/Fnr family transcriptional regulator</fullName>
    </submittedName>
</protein>
<name>A0A926E5K3_9FIRM</name>
<dbReference type="InterPro" id="IPR000595">
    <property type="entry name" value="cNMP-bd_dom"/>
</dbReference>
<dbReference type="InterPro" id="IPR012318">
    <property type="entry name" value="HTH_CRP"/>
</dbReference>
<organism evidence="5 6">
    <name type="scientific">Fumia xinanensis</name>
    <dbReference type="NCBI Taxonomy" id="2763659"/>
    <lineage>
        <taxon>Bacteria</taxon>
        <taxon>Bacillati</taxon>
        <taxon>Bacillota</taxon>
        <taxon>Clostridia</taxon>
        <taxon>Eubacteriales</taxon>
        <taxon>Oscillospiraceae</taxon>
        <taxon>Fumia</taxon>
    </lineage>
</organism>
<dbReference type="SMART" id="SM00419">
    <property type="entry name" value="HTH_CRP"/>
    <property type="match status" value="1"/>
</dbReference>
<keyword evidence="2" id="KW-0238">DNA-binding</keyword>
<dbReference type="SUPFAM" id="SSF46785">
    <property type="entry name" value="Winged helix' DNA-binding domain"/>
    <property type="match status" value="1"/>
</dbReference>
<reference evidence="5" key="1">
    <citation type="submission" date="2020-08" db="EMBL/GenBank/DDBJ databases">
        <title>Genome public.</title>
        <authorList>
            <person name="Liu C."/>
            <person name="Sun Q."/>
        </authorList>
    </citation>
    <scope>NUCLEOTIDE SEQUENCE</scope>
    <source>
        <strain evidence="5">NSJ-33</strain>
    </source>
</reference>
<keyword evidence="1" id="KW-0805">Transcription regulation</keyword>
<dbReference type="InterPro" id="IPR014710">
    <property type="entry name" value="RmlC-like_jellyroll"/>
</dbReference>
<dbReference type="PANTHER" id="PTHR24567:SF74">
    <property type="entry name" value="HTH-TYPE TRANSCRIPTIONAL REGULATOR ARCR"/>
    <property type="match status" value="1"/>
</dbReference>
<comment type="caution">
    <text evidence="5">The sequence shown here is derived from an EMBL/GenBank/DDBJ whole genome shotgun (WGS) entry which is preliminary data.</text>
</comment>
<evidence type="ECO:0000259" key="4">
    <source>
        <dbReference type="PROSITE" id="PS51063"/>
    </source>
</evidence>
<dbReference type="GO" id="GO:0003677">
    <property type="term" value="F:DNA binding"/>
    <property type="evidence" value="ECO:0007669"/>
    <property type="project" value="UniProtKB-KW"/>
</dbReference>
<evidence type="ECO:0000256" key="3">
    <source>
        <dbReference type="ARBA" id="ARBA00023163"/>
    </source>
</evidence>
<keyword evidence="6" id="KW-1185">Reference proteome</keyword>
<dbReference type="InterPro" id="IPR050397">
    <property type="entry name" value="Env_Response_Regulators"/>
</dbReference>
<dbReference type="AlphaFoldDB" id="A0A926E5K3"/>
<keyword evidence="3" id="KW-0804">Transcription</keyword>
<feature type="domain" description="HTH crp-type" evidence="4">
    <location>
        <begin position="145"/>
        <end position="211"/>
    </location>
</feature>
<evidence type="ECO:0000313" key="6">
    <source>
        <dbReference type="Proteomes" id="UP000610760"/>
    </source>
</evidence>
<evidence type="ECO:0000256" key="1">
    <source>
        <dbReference type="ARBA" id="ARBA00023015"/>
    </source>
</evidence>
<dbReference type="Pfam" id="PF13545">
    <property type="entry name" value="HTH_Crp_2"/>
    <property type="match status" value="1"/>
</dbReference>
<dbReference type="PANTHER" id="PTHR24567">
    <property type="entry name" value="CRP FAMILY TRANSCRIPTIONAL REGULATORY PROTEIN"/>
    <property type="match status" value="1"/>
</dbReference>
<dbReference type="InterPro" id="IPR036388">
    <property type="entry name" value="WH-like_DNA-bd_sf"/>
</dbReference>
<evidence type="ECO:0000313" key="5">
    <source>
        <dbReference type="EMBL" id="MBC8560108.1"/>
    </source>
</evidence>
<accession>A0A926E5K3</accession>